<evidence type="ECO:0000313" key="3">
    <source>
        <dbReference type="EMBL" id="BBM86968.1"/>
    </source>
</evidence>
<feature type="transmembrane region" description="Helical" evidence="1">
    <location>
        <begin position="289"/>
        <end position="307"/>
    </location>
</feature>
<reference evidence="3 4" key="1">
    <citation type="submission" date="2019-08" db="EMBL/GenBank/DDBJ databases">
        <title>Complete genome sequence of Candidatus Uab amorphum.</title>
        <authorList>
            <person name="Shiratori T."/>
            <person name="Suzuki S."/>
            <person name="Kakizawa Y."/>
            <person name="Ishida K."/>
        </authorList>
    </citation>
    <scope>NUCLEOTIDE SEQUENCE [LARGE SCALE GENOMIC DNA]</scope>
    <source>
        <strain evidence="3 4">SRT547</strain>
    </source>
</reference>
<keyword evidence="1" id="KW-0472">Membrane</keyword>
<protein>
    <recommendedName>
        <fullName evidence="2">Double-GTPase 2 domain-containing protein</fullName>
    </recommendedName>
</protein>
<organism evidence="3 4">
    <name type="scientific">Uabimicrobium amorphum</name>
    <dbReference type="NCBI Taxonomy" id="2596890"/>
    <lineage>
        <taxon>Bacteria</taxon>
        <taxon>Pseudomonadati</taxon>
        <taxon>Planctomycetota</taxon>
        <taxon>Candidatus Uabimicrobiia</taxon>
        <taxon>Candidatus Uabimicrobiales</taxon>
        <taxon>Candidatus Uabimicrobiaceae</taxon>
        <taxon>Candidatus Uabimicrobium</taxon>
    </lineage>
</organism>
<dbReference type="Proteomes" id="UP000326354">
    <property type="component" value="Chromosome"/>
</dbReference>
<dbReference type="CDD" id="cd00882">
    <property type="entry name" value="Ras_like_GTPase"/>
    <property type="match status" value="1"/>
</dbReference>
<dbReference type="Gene3D" id="3.40.50.300">
    <property type="entry name" value="P-loop containing nucleotide triphosphate hydrolases"/>
    <property type="match status" value="1"/>
</dbReference>
<dbReference type="EMBL" id="AP019860">
    <property type="protein sequence ID" value="BBM86968.1"/>
    <property type="molecule type" value="Genomic_DNA"/>
</dbReference>
<dbReference type="InterPro" id="IPR045528">
    <property type="entry name" value="DO-GTPase2"/>
</dbReference>
<feature type="domain" description="Double-GTPase 2" evidence="2">
    <location>
        <begin position="35"/>
        <end position="243"/>
    </location>
</feature>
<dbReference type="AlphaFoldDB" id="A0A5S9IRU0"/>
<keyword evidence="1" id="KW-1133">Transmembrane helix</keyword>
<feature type="transmembrane region" description="Helical" evidence="1">
    <location>
        <begin position="6"/>
        <end position="23"/>
    </location>
</feature>
<dbReference type="SUPFAM" id="SSF52540">
    <property type="entry name" value="P-loop containing nucleoside triphosphate hydrolases"/>
    <property type="match status" value="1"/>
</dbReference>
<name>A0A5S9IRU0_UABAM</name>
<accession>A0A5S9IRU0</accession>
<dbReference type="Pfam" id="PF19993">
    <property type="entry name" value="DO-GTPase2"/>
    <property type="match status" value="1"/>
</dbReference>
<gene>
    <name evidence="3" type="ORF">UABAM_05370</name>
</gene>
<keyword evidence="4" id="KW-1185">Reference proteome</keyword>
<keyword evidence="1" id="KW-0812">Transmembrane</keyword>
<evidence type="ECO:0000259" key="2">
    <source>
        <dbReference type="Pfam" id="PF19993"/>
    </source>
</evidence>
<dbReference type="KEGG" id="uam:UABAM_05370"/>
<evidence type="ECO:0000313" key="4">
    <source>
        <dbReference type="Proteomes" id="UP000326354"/>
    </source>
</evidence>
<dbReference type="RefSeq" id="WP_151971003.1">
    <property type="nucleotide sequence ID" value="NZ_AP019860.1"/>
</dbReference>
<sequence>MTLLLAGSSVVFLILGIYGFYAYKKFRREKIDVEIAVLGHSGAGKTTGIVQLIDKLNNKKCKRIWGSFVEDKTELELRELDTFIADEPTHRHTYHMVDKFIREGTTPTLGPEDCFLNIHYKHVEEADVQDAKHLVRMYDVPGGDFEKFQQNNQRGLDLQKKIQNSCGVLLYIDGKNPPQNDHVQMYNAYTQAIERAAKGKSNFPVWLAITKTDLIAKNPSSAKEFLQKNAKRFAPILEFSSHIKPYARLQSKTPQSKHYDGDITGFRDFYQDVYLLMQKQKKKKTRKTYLSLFAGIVSVFACLILIAETFDHYRYHKLKLQFVADISPTAMDGSIQEIEGKIDRMRMFLKKSPRSAFGYGFFYKEKITSSFAQIATAIHERLQGNRITKKNILNNITPQANTSRDIITNIEKETDKEIRRRRNWLRILTKIQIHSHITVDQVQQMGKFLDVAENCWSEYKKLKGNDPVAYINVVYIFSTIAAEEHVVAHHLRFLIEYRCALALENVNTQAFNETFPQRLDPLNKWIRVAKDARGEQRFKQLLFDVIEKKAWYAQDEHWKTAIDTLQQEAENKISTKDKLDLILGFLRERDPLKGYRLHTDRDCIPLYVEKYILTRFVDYFVTLQEENSAKPLVMKDNKNEYLPWFHNLFLQSPYVRQRSTQSIQKLLSQLPPQKYIGCEVVMYFFSEYFRSKFHEIKNSEYQKVPQQLEIITAWISQILKDQLPEDTSFAYRFVDKYTWREEFVKIWSERSTQLKNITTPKEVSLKIVDCKFDNEGNHPVFSDGQCENEWNDETFERYYLYTRITLDKQLLIVEKDGVGTLKDWHPWLTVNYAWVDSDGDTDQEEIVDDDILQQQQVNFWQFTKVAEKTDEYVVTKTLKNKVKYVLQLQCSEWIVPWLLHYWSEE</sequence>
<proteinExistence type="predicted"/>
<dbReference type="InterPro" id="IPR027417">
    <property type="entry name" value="P-loop_NTPase"/>
</dbReference>
<evidence type="ECO:0000256" key="1">
    <source>
        <dbReference type="SAM" id="Phobius"/>
    </source>
</evidence>